<dbReference type="Proteomes" id="UP001206925">
    <property type="component" value="Unassembled WGS sequence"/>
</dbReference>
<sequence length="415" mass="47061">SQLKREKKEQINKEDLNKRIITSRPFSRGPQLTKTPLLPCKRLPEPPTMQISGGVLTDVTAMKIHMKFVNLAGVGFDDCFLSMLLTVLRTEFELFGGSRGETSRAWSCIAKASPAIDQQLDNLQNERDAQKQEPPPSSTDSLYRRIAQVKEKDRQKVLEEIMYCWIVQKFIDKEISMIPKLSPSSDPTGRVDFWPNQELKLESVHSAEALEMIQNHVALVMGDRLVGPLESLVQISKIKLGKLYAASIMYGYFLKRVDERFQLERSMNTLPEGFKDEQSSFMEPSVPLSPFLDPDSLIRIQPDYDDEGLKGSYGDDSKSYRLRSYVMQLDVETLQRYATIRSKEAISLIEKQTQALFGKPDIKVSEDGLLGAGNDEVVSVTFSGLTMLILEAVAFGSFLWEAENYVESKYQFLRS</sequence>
<protein>
    <submittedName>
        <fullName evidence="1">Uncharacterized protein</fullName>
    </submittedName>
</protein>
<dbReference type="PANTHER" id="PTHR31808:SF2">
    <property type="entry name" value="OS04G0596300 PROTEIN"/>
    <property type="match status" value="1"/>
</dbReference>
<accession>A0AAD5CUE5</accession>
<evidence type="ECO:0000313" key="2">
    <source>
        <dbReference type="Proteomes" id="UP001206925"/>
    </source>
</evidence>
<reference evidence="1" key="1">
    <citation type="submission" date="2022-06" db="EMBL/GenBank/DDBJ databases">
        <title>Uncovering the hologenomic basis of an extraordinary plant invasion.</title>
        <authorList>
            <person name="Bieker V.C."/>
            <person name="Martin M.D."/>
            <person name="Gilbert T."/>
            <person name="Hodgins K."/>
            <person name="Battlay P."/>
            <person name="Petersen B."/>
            <person name="Wilson J."/>
        </authorList>
    </citation>
    <scope>NUCLEOTIDE SEQUENCE</scope>
    <source>
        <strain evidence="1">AA19_3_7</strain>
        <tissue evidence="1">Leaf</tissue>
    </source>
</reference>
<gene>
    <name evidence="1" type="ORF">M8C21_016742</name>
</gene>
<name>A0AAD5CUE5_AMBAR</name>
<dbReference type="EMBL" id="JAMZMK010006739">
    <property type="protein sequence ID" value="KAI7747540.1"/>
    <property type="molecule type" value="Genomic_DNA"/>
</dbReference>
<dbReference type="PANTHER" id="PTHR31808">
    <property type="entry name" value="EXPRESSED PROTEIN"/>
    <property type="match status" value="1"/>
</dbReference>
<proteinExistence type="predicted"/>
<keyword evidence="2" id="KW-1185">Reference proteome</keyword>
<comment type="caution">
    <text evidence="1">The sequence shown here is derived from an EMBL/GenBank/DDBJ whole genome shotgun (WGS) entry which is preliminary data.</text>
</comment>
<feature type="non-terminal residue" evidence="1">
    <location>
        <position position="415"/>
    </location>
</feature>
<organism evidence="1 2">
    <name type="scientific">Ambrosia artemisiifolia</name>
    <name type="common">Common ragweed</name>
    <dbReference type="NCBI Taxonomy" id="4212"/>
    <lineage>
        <taxon>Eukaryota</taxon>
        <taxon>Viridiplantae</taxon>
        <taxon>Streptophyta</taxon>
        <taxon>Embryophyta</taxon>
        <taxon>Tracheophyta</taxon>
        <taxon>Spermatophyta</taxon>
        <taxon>Magnoliopsida</taxon>
        <taxon>eudicotyledons</taxon>
        <taxon>Gunneridae</taxon>
        <taxon>Pentapetalae</taxon>
        <taxon>asterids</taxon>
        <taxon>campanulids</taxon>
        <taxon>Asterales</taxon>
        <taxon>Asteraceae</taxon>
        <taxon>Asteroideae</taxon>
        <taxon>Heliantheae alliance</taxon>
        <taxon>Heliantheae</taxon>
        <taxon>Ambrosia</taxon>
    </lineage>
</organism>
<dbReference type="AlphaFoldDB" id="A0AAD5CUE5"/>
<dbReference type="InterPro" id="IPR038925">
    <property type="entry name" value="At3g17800-like"/>
</dbReference>
<dbReference type="InterPro" id="IPR008479">
    <property type="entry name" value="DUF760"/>
</dbReference>
<dbReference type="Pfam" id="PF05542">
    <property type="entry name" value="DUF760"/>
    <property type="match status" value="1"/>
</dbReference>
<evidence type="ECO:0000313" key="1">
    <source>
        <dbReference type="EMBL" id="KAI7747540.1"/>
    </source>
</evidence>